<evidence type="ECO:0000313" key="2">
    <source>
        <dbReference type="EMBL" id="MBL0421552.1"/>
    </source>
</evidence>
<dbReference type="Pfam" id="PF13577">
    <property type="entry name" value="SnoaL_4"/>
    <property type="match status" value="1"/>
</dbReference>
<proteinExistence type="predicted"/>
<name>A0A937D5Q3_9BURK</name>
<dbReference type="InterPro" id="IPR037401">
    <property type="entry name" value="SnoaL-like"/>
</dbReference>
<comment type="caution">
    <text evidence="2">The sequence shown here is derived from an EMBL/GenBank/DDBJ whole genome shotgun (WGS) entry which is preliminary data.</text>
</comment>
<dbReference type="AlphaFoldDB" id="A0A937D5Q3"/>
<evidence type="ECO:0000313" key="3">
    <source>
        <dbReference type="Proteomes" id="UP000613011"/>
    </source>
</evidence>
<keyword evidence="3" id="KW-1185">Reference proteome</keyword>
<dbReference type="Proteomes" id="UP000613011">
    <property type="component" value="Unassembled WGS sequence"/>
</dbReference>
<organism evidence="2 3">
    <name type="scientific">Ramlibacter aurantiacus</name>
    <dbReference type="NCBI Taxonomy" id="2801330"/>
    <lineage>
        <taxon>Bacteria</taxon>
        <taxon>Pseudomonadati</taxon>
        <taxon>Pseudomonadota</taxon>
        <taxon>Betaproteobacteria</taxon>
        <taxon>Burkholderiales</taxon>
        <taxon>Comamonadaceae</taxon>
        <taxon>Ramlibacter</taxon>
    </lineage>
</organism>
<feature type="domain" description="SnoaL-like" evidence="1">
    <location>
        <begin position="18"/>
        <end position="140"/>
    </location>
</feature>
<dbReference type="SUPFAM" id="SSF54427">
    <property type="entry name" value="NTF2-like"/>
    <property type="match status" value="1"/>
</dbReference>
<evidence type="ECO:0000259" key="1">
    <source>
        <dbReference type="Pfam" id="PF13577"/>
    </source>
</evidence>
<dbReference type="InterPro" id="IPR032710">
    <property type="entry name" value="NTF2-like_dom_sf"/>
</dbReference>
<dbReference type="RefSeq" id="WP_201684627.1">
    <property type="nucleotide sequence ID" value="NZ_JAEQNA010000005.1"/>
</dbReference>
<gene>
    <name evidence="2" type="ORF">JI739_14430</name>
</gene>
<dbReference type="Gene3D" id="3.10.450.50">
    <property type="match status" value="1"/>
</dbReference>
<protein>
    <submittedName>
        <fullName evidence="2">Nuclear transport factor 2 family protein</fullName>
    </submittedName>
</protein>
<accession>A0A937D5Q3</accession>
<dbReference type="EMBL" id="JAEQNA010000005">
    <property type="protein sequence ID" value="MBL0421552.1"/>
    <property type="molecule type" value="Genomic_DNA"/>
</dbReference>
<sequence length="213" mass="23171">MSTLLSDGVGATQAAALQELLDRAAITRVVQDWGLARDAGRWSQLRACFTADATMHTTWFVGSAAEFVERSIQAALAGVRSQHFIGAATITLRGNKAVVETRMILMLRAMLAGEEVDATCWGRFHDRFVRDAGVWRIKQRVPVYEKDRLDPVNPAATLHLDPDLLARNPVGYRHLAYLQSQVGAAITPGLPTPDSTALVHLEAASAAWLAQEG</sequence>
<reference evidence="2" key="1">
    <citation type="submission" date="2021-01" db="EMBL/GenBank/DDBJ databases">
        <title>Ramlibacter sp. strain AW1 16S ribosomal RNA gene Genome sequencing and assembly.</title>
        <authorList>
            <person name="Kang M."/>
        </authorList>
    </citation>
    <scope>NUCLEOTIDE SEQUENCE</scope>
    <source>
        <strain evidence="2">AW1</strain>
    </source>
</reference>